<feature type="chain" id="PRO_5045063917" description="Secreted protein" evidence="1">
    <location>
        <begin position="24"/>
        <end position="101"/>
    </location>
</feature>
<comment type="caution">
    <text evidence="2">The sequence shown here is derived from an EMBL/GenBank/DDBJ whole genome shotgun (WGS) entry which is preliminary data.</text>
</comment>
<reference evidence="3" key="1">
    <citation type="journal article" date="2019" name="Int. J. Syst. Evol. Microbiol.">
        <title>The Global Catalogue of Microorganisms (GCM) 10K type strain sequencing project: providing services to taxonomists for standard genome sequencing and annotation.</title>
        <authorList>
            <consortium name="The Broad Institute Genomics Platform"/>
            <consortium name="The Broad Institute Genome Sequencing Center for Infectious Disease"/>
            <person name="Wu L."/>
            <person name="Ma J."/>
        </authorList>
    </citation>
    <scope>NUCLEOTIDE SEQUENCE [LARGE SCALE GENOMIC DNA]</scope>
    <source>
        <strain evidence="3">CCM 8604</strain>
    </source>
</reference>
<dbReference type="RefSeq" id="WP_377937484.1">
    <property type="nucleotide sequence ID" value="NZ_JBHTHQ010000005.1"/>
</dbReference>
<evidence type="ECO:0008006" key="4">
    <source>
        <dbReference type="Google" id="ProtNLM"/>
    </source>
</evidence>
<keyword evidence="3" id="KW-1185">Reference proteome</keyword>
<dbReference type="Proteomes" id="UP001597036">
    <property type="component" value="Unassembled WGS sequence"/>
</dbReference>
<proteinExistence type="predicted"/>
<feature type="signal peptide" evidence="1">
    <location>
        <begin position="1"/>
        <end position="23"/>
    </location>
</feature>
<accession>A0ABW2Y1R0</accession>
<name>A0ABW2Y1R0_9BIFI</name>
<organism evidence="2 3">
    <name type="scientific">Alloscardovia venturai</name>
    <dbReference type="NCBI Taxonomy" id="1769421"/>
    <lineage>
        <taxon>Bacteria</taxon>
        <taxon>Bacillati</taxon>
        <taxon>Actinomycetota</taxon>
        <taxon>Actinomycetes</taxon>
        <taxon>Bifidobacteriales</taxon>
        <taxon>Bifidobacteriaceae</taxon>
        <taxon>Alloscardovia</taxon>
    </lineage>
</organism>
<evidence type="ECO:0000313" key="2">
    <source>
        <dbReference type="EMBL" id="MFD0704184.1"/>
    </source>
</evidence>
<dbReference type="EMBL" id="JBHTHQ010000005">
    <property type="protein sequence ID" value="MFD0704184.1"/>
    <property type="molecule type" value="Genomic_DNA"/>
</dbReference>
<protein>
    <recommendedName>
        <fullName evidence="4">Secreted protein</fullName>
    </recommendedName>
</protein>
<evidence type="ECO:0000313" key="3">
    <source>
        <dbReference type="Proteomes" id="UP001597036"/>
    </source>
</evidence>
<gene>
    <name evidence="2" type="ORF">ACFQY8_00225</name>
</gene>
<sequence>MILICAIVSLGLMALTPSQSVSALGGNCSARMVSGVGYTVARGRCVSLNRDTKARSTLDIAAAPDTHSAWFTDYNKDHDSTPWVSGYPGFPRAARIDYGVR</sequence>
<evidence type="ECO:0000256" key="1">
    <source>
        <dbReference type="SAM" id="SignalP"/>
    </source>
</evidence>
<keyword evidence="1" id="KW-0732">Signal</keyword>